<keyword evidence="1" id="KW-0444">Lipid biosynthesis</keyword>
<name>A0A2X4USN3_9GAMM</name>
<gene>
    <name evidence="6" type="ORF">NCTC12151_02388</name>
</gene>
<organism evidence="6 7">
    <name type="scientific">Leminorella richardii</name>
    <dbReference type="NCBI Taxonomy" id="158841"/>
    <lineage>
        <taxon>Bacteria</taxon>
        <taxon>Pseudomonadati</taxon>
        <taxon>Pseudomonadota</taxon>
        <taxon>Gammaproteobacteria</taxon>
        <taxon>Enterobacterales</taxon>
        <taxon>Budviciaceae</taxon>
        <taxon>Leminorella</taxon>
    </lineage>
</organism>
<keyword evidence="7" id="KW-1185">Reference proteome</keyword>
<evidence type="ECO:0000313" key="6">
    <source>
        <dbReference type="EMBL" id="SQI41863.1"/>
    </source>
</evidence>
<reference evidence="6 7" key="1">
    <citation type="submission" date="2018-06" db="EMBL/GenBank/DDBJ databases">
        <authorList>
            <consortium name="Pathogen Informatics"/>
            <person name="Doyle S."/>
        </authorList>
    </citation>
    <scope>NUCLEOTIDE SEQUENCE [LARGE SCALE GENOMIC DNA]</scope>
    <source>
        <strain evidence="6 7">NCTC12151</strain>
    </source>
</reference>
<evidence type="ECO:0000256" key="1">
    <source>
        <dbReference type="ARBA" id="ARBA00022516"/>
    </source>
</evidence>
<accession>A0A2X4USN3</accession>
<proteinExistence type="predicted"/>
<dbReference type="EMBL" id="LS483470">
    <property type="protein sequence ID" value="SQI41863.1"/>
    <property type="molecule type" value="Genomic_DNA"/>
</dbReference>
<dbReference type="AlphaFoldDB" id="A0A2X4USN3"/>
<dbReference type="OrthoDB" id="8442777at2"/>
<dbReference type="Pfam" id="PF04336">
    <property type="entry name" value="ACP_PD"/>
    <property type="match status" value="1"/>
</dbReference>
<evidence type="ECO:0000313" key="7">
    <source>
        <dbReference type="Proteomes" id="UP000249005"/>
    </source>
</evidence>
<keyword evidence="3" id="KW-0276">Fatty acid metabolism</keyword>
<protein>
    <submittedName>
        <fullName evidence="6">Acyl carrier protein phosphodiesterase</fullName>
    </submittedName>
</protein>
<keyword evidence="2" id="KW-0378">Hydrolase</keyword>
<dbReference type="PANTHER" id="PTHR38764">
    <property type="entry name" value="ACYL CARRIER PROTEIN PHOSPHODIESTERASE"/>
    <property type="match status" value="1"/>
</dbReference>
<dbReference type="RefSeq" id="WP_111740840.1">
    <property type="nucleotide sequence ID" value="NZ_LR698987.1"/>
</dbReference>
<evidence type="ECO:0000256" key="4">
    <source>
        <dbReference type="ARBA" id="ARBA00023098"/>
    </source>
</evidence>
<evidence type="ECO:0000256" key="3">
    <source>
        <dbReference type="ARBA" id="ARBA00022832"/>
    </source>
</evidence>
<dbReference type="Proteomes" id="UP000249005">
    <property type="component" value="Chromosome 1"/>
</dbReference>
<dbReference type="GO" id="GO:0006633">
    <property type="term" value="P:fatty acid biosynthetic process"/>
    <property type="evidence" value="ECO:0007669"/>
    <property type="project" value="UniProtKB-KW"/>
</dbReference>
<dbReference type="InterPro" id="IPR007431">
    <property type="entry name" value="ACP_PD"/>
</dbReference>
<keyword evidence="5" id="KW-0275">Fatty acid biosynthesis</keyword>
<dbReference type="PIRSF" id="PIRSF011489">
    <property type="entry name" value="DUF479"/>
    <property type="match status" value="1"/>
</dbReference>
<evidence type="ECO:0000256" key="5">
    <source>
        <dbReference type="ARBA" id="ARBA00023160"/>
    </source>
</evidence>
<dbReference type="GO" id="GO:0008770">
    <property type="term" value="F:[acyl-carrier-protein] phosphodiesterase activity"/>
    <property type="evidence" value="ECO:0007669"/>
    <property type="project" value="InterPro"/>
</dbReference>
<dbReference type="PANTHER" id="PTHR38764:SF1">
    <property type="entry name" value="ACYL CARRIER PROTEIN PHOSPHODIESTERASE"/>
    <property type="match status" value="1"/>
</dbReference>
<keyword evidence="4" id="KW-0443">Lipid metabolism</keyword>
<evidence type="ECO:0000256" key="2">
    <source>
        <dbReference type="ARBA" id="ARBA00022801"/>
    </source>
</evidence>
<dbReference type="KEGG" id="lri:NCTC12151_02388"/>
<sequence>MNFLAHLHLASLADSSLLGNLMADFVRGSPNADYAPDVASGIMLHRRVDKLTDNLTEVKEARTLFSRPNYRVSAIALDVLWDHFLSKHWATITPQTPLPLFIERARADIEPYLFTTPPGFQHLNKYIWRDRWLERYAELPFIADTLQSMAARRPRLEALSHCMDDIEQNYALLEACFKRFYPTMMVQAKSRQL</sequence>